<keyword evidence="9" id="KW-0464">Manganese</keyword>
<dbReference type="EMBL" id="CP020946">
    <property type="protein sequence ID" value="ASD65200.1"/>
    <property type="molecule type" value="Genomic_DNA"/>
</dbReference>
<dbReference type="InterPro" id="IPR007865">
    <property type="entry name" value="Aminopep_P_N"/>
</dbReference>
<keyword evidence="5" id="KW-0645">Protease</keyword>
<evidence type="ECO:0000256" key="7">
    <source>
        <dbReference type="ARBA" id="ARBA00022801"/>
    </source>
</evidence>
<dbReference type="Gene3D" id="3.40.350.10">
    <property type="entry name" value="Creatinase/prolidase N-terminal domain"/>
    <property type="match status" value="1"/>
</dbReference>
<keyword evidence="7" id="KW-0378">Hydrolase</keyword>
<dbReference type="GO" id="GO:0030145">
    <property type="term" value="F:manganese ion binding"/>
    <property type="evidence" value="ECO:0007669"/>
    <property type="project" value="InterPro"/>
</dbReference>
<dbReference type="FunFam" id="3.90.230.10:FF:000002">
    <property type="entry name" value="Xaa-Pro aminopeptidase 3"/>
    <property type="match status" value="1"/>
</dbReference>
<evidence type="ECO:0000256" key="5">
    <source>
        <dbReference type="ARBA" id="ARBA00022670"/>
    </source>
</evidence>
<dbReference type="PANTHER" id="PTHR43226">
    <property type="entry name" value="XAA-PRO AMINOPEPTIDASE 3"/>
    <property type="match status" value="1"/>
</dbReference>
<evidence type="ECO:0000259" key="14">
    <source>
        <dbReference type="SMART" id="SM01011"/>
    </source>
</evidence>
<protein>
    <recommendedName>
        <fullName evidence="10">Xaa-Pro aminopeptidase</fullName>
        <ecNumber evidence="4">3.4.11.9</ecNumber>
    </recommendedName>
    <alternativeName>
        <fullName evidence="11">Aminopeptidase P II</fullName>
    </alternativeName>
    <alternativeName>
        <fullName evidence="12">X-Pro aminopeptidase</fullName>
    </alternativeName>
</protein>
<dbReference type="InterPro" id="IPR000994">
    <property type="entry name" value="Pept_M24"/>
</dbReference>
<dbReference type="CDD" id="cd01087">
    <property type="entry name" value="Prolidase"/>
    <property type="match status" value="1"/>
</dbReference>
<evidence type="ECO:0000256" key="9">
    <source>
        <dbReference type="ARBA" id="ARBA00023211"/>
    </source>
</evidence>
<sequence length="440" mass="50088">MSRKPIYDMNIFSERRKKAGEQIPGGALVVASHPEYIRNHDCHFPYRQDSNLFYLTGWEEPESVLIHRPGLTPETVMFVRRRDVERETWDGFRYGPEGCEREFKIDKAYPFDELTKVAPQLLKEVDRVYYSQYKNTEMDHKMQEILQTVKALQGRMGNGLLAIHDADILLGELRLVKSEYELTQLREACEISAQAHLAAMRFTRPGVTERQVQGVLAHNFYMRGSAREGYNYIVASGNAATTLHYNFNDQVCKDGDLLLIDAGAEFNYYTGDITRTYPVNGKFTDEQARVYEGVLKVQKQICDYVKPGIFFKDLHDMGTSLLTDLMLDLGLLSGRKDDLIQALAQKKYYPHGIGHWLGMDVHDAGLYFKKNEPRPIEANMCFTIEPGLYIPADDASAPQKYRGIGIRIEDNLRVTSSGSENMTSSVPKEIADIEKVVGKA</sequence>
<dbReference type="AlphaFoldDB" id="A0A1Z3NCK7"/>
<dbReference type="PANTHER" id="PTHR43226:SF4">
    <property type="entry name" value="XAA-PRO AMINOPEPTIDASE 3"/>
    <property type="match status" value="1"/>
</dbReference>
<dbReference type="InterPro" id="IPR029149">
    <property type="entry name" value="Creatin/AminoP/Spt16_N"/>
</dbReference>
<evidence type="ECO:0000256" key="3">
    <source>
        <dbReference type="ARBA" id="ARBA00008766"/>
    </source>
</evidence>
<evidence type="ECO:0000256" key="11">
    <source>
        <dbReference type="ARBA" id="ARBA00075356"/>
    </source>
</evidence>
<dbReference type="Pfam" id="PF00557">
    <property type="entry name" value="Peptidase_M24"/>
    <property type="match status" value="1"/>
</dbReference>
<dbReference type="Proteomes" id="UP000197003">
    <property type="component" value="Chromosome"/>
</dbReference>
<evidence type="ECO:0000256" key="12">
    <source>
        <dbReference type="ARBA" id="ARBA00081411"/>
    </source>
</evidence>
<keyword evidence="8" id="KW-0482">Metalloprotease</keyword>
<dbReference type="SUPFAM" id="SSF53092">
    <property type="entry name" value="Creatinase/prolidase N-terminal domain"/>
    <property type="match status" value="1"/>
</dbReference>
<dbReference type="InterPro" id="IPR001131">
    <property type="entry name" value="Peptidase_M24B_aminopep-P_CS"/>
</dbReference>
<comment type="catalytic activity">
    <reaction evidence="1">
        <text>Release of any N-terminal amino acid, including proline, that is linked to proline, even from a dipeptide or tripeptide.</text>
        <dbReference type="EC" id="3.4.11.9"/>
    </reaction>
</comment>
<evidence type="ECO:0000256" key="1">
    <source>
        <dbReference type="ARBA" id="ARBA00001424"/>
    </source>
</evidence>
<dbReference type="EC" id="3.4.11.9" evidence="4"/>
<evidence type="ECO:0000256" key="8">
    <source>
        <dbReference type="ARBA" id="ARBA00023049"/>
    </source>
</evidence>
<evidence type="ECO:0000256" key="2">
    <source>
        <dbReference type="ARBA" id="ARBA00001936"/>
    </source>
</evidence>
<dbReference type="PROSITE" id="PS00491">
    <property type="entry name" value="PROLINE_PEPTIDASE"/>
    <property type="match status" value="1"/>
</dbReference>
<keyword evidence="15" id="KW-0031">Aminopeptidase</keyword>
<evidence type="ECO:0000313" key="15">
    <source>
        <dbReference type="EMBL" id="ASD65200.1"/>
    </source>
</evidence>
<evidence type="ECO:0000313" key="16">
    <source>
        <dbReference type="Proteomes" id="UP000197003"/>
    </source>
</evidence>
<evidence type="ECO:0000256" key="13">
    <source>
        <dbReference type="RuleBase" id="RU000590"/>
    </source>
</evidence>
<feature type="domain" description="Aminopeptidase P N-terminal" evidence="14">
    <location>
        <begin position="7"/>
        <end position="139"/>
    </location>
</feature>
<gene>
    <name evidence="15" type="ORF">B9G79_17310</name>
</gene>
<keyword evidence="6 13" id="KW-0479">Metal-binding</keyword>
<evidence type="ECO:0000256" key="4">
    <source>
        <dbReference type="ARBA" id="ARBA00012574"/>
    </source>
</evidence>
<evidence type="ECO:0000256" key="10">
    <source>
        <dbReference type="ARBA" id="ARBA00069363"/>
    </source>
</evidence>
<dbReference type="InterPro" id="IPR052433">
    <property type="entry name" value="X-Pro_dipept-like"/>
</dbReference>
<proteinExistence type="inferred from homology"/>
<dbReference type="GO" id="GO:0070006">
    <property type="term" value="F:metalloaminopeptidase activity"/>
    <property type="evidence" value="ECO:0007669"/>
    <property type="project" value="InterPro"/>
</dbReference>
<comment type="cofactor">
    <cofactor evidence="2">
        <name>Mn(2+)</name>
        <dbReference type="ChEBI" id="CHEBI:29035"/>
    </cofactor>
</comment>
<dbReference type="Gene3D" id="3.90.230.10">
    <property type="entry name" value="Creatinase/methionine aminopeptidase superfamily"/>
    <property type="match status" value="1"/>
</dbReference>
<dbReference type="OrthoDB" id="5288399at2"/>
<dbReference type="Pfam" id="PF05195">
    <property type="entry name" value="AMP_N"/>
    <property type="match status" value="1"/>
</dbReference>
<organism evidence="15 16">
    <name type="scientific">Bdellovibrio bacteriovorus</name>
    <dbReference type="NCBI Taxonomy" id="959"/>
    <lineage>
        <taxon>Bacteria</taxon>
        <taxon>Pseudomonadati</taxon>
        <taxon>Bdellovibrionota</taxon>
        <taxon>Bdellovibrionia</taxon>
        <taxon>Bdellovibrionales</taxon>
        <taxon>Pseudobdellovibrionaceae</taxon>
        <taxon>Bdellovibrio</taxon>
    </lineage>
</organism>
<dbReference type="RefSeq" id="WP_088566597.1">
    <property type="nucleotide sequence ID" value="NZ_CP020946.1"/>
</dbReference>
<name>A0A1Z3NCK7_BDEBC</name>
<dbReference type="SUPFAM" id="SSF55920">
    <property type="entry name" value="Creatinase/aminopeptidase"/>
    <property type="match status" value="1"/>
</dbReference>
<reference evidence="15 16" key="1">
    <citation type="submission" date="2017-04" db="EMBL/GenBank/DDBJ databases">
        <title>Whole genome sequence of Bdellovibrio bacteriovorus strain SSB218315.</title>
        <authorList>
            <person name="Oyedara O."/>
            <person name="Rodriguez-Perez M.A."/>
        </authorList>
    </citation>
    <scope>NUCLEOTIDE SEQUENCE [LARGE SCALE GENOMIC DNA]</scope>
    <source>
        <strain evidence="15 16">SSB218315</strain>
    </source>
</reference>
<evidence type="ECO:0000256" key="6">
    <source>
        <dbReference type="ARBA" id="ARBA00022723"/>
    </source>
</evidence>
<dbReference type="SMART" id="SM01011">
    <property type="entry name" value="AMP_N"/>
    <property type="match status" value="1"/>
</dbReference>
<comment type="similarity">
    <text evidence="3 13">Belongs to the peptidase M24B family.</text>
</comment>
<dbReference type="InterPro" id="IPR036005">
    <property type="entry name" value="Creatinase/aminopeptidase-like"/>
</dbReference>
<dbReference type="GO" id="GO:0006508">
    <property type="term" value="P:proteolysis"/>
    <property type="evidence" value="ECO:0007669"/>
    <property type="project" value="UniProtKB-KW"/>
</dbReference>
<accession>A0A1Z3NCK7</accession>